<dbReference type="InterPro" id="IPR002810">
    <property type="entry name" value="NfeD-like_C"/>
</dbReference>
<evidence type="ECO:0000256" key="3">
    <source>
        <dbReference type="ARBA" id="ARBA00022989"/>
    </source>
</evidence>
<feature type="domain" description="NfeD-like C-terminal" evidence="6">
    <location>
        <begin position="91"/>
        <end position="145"/>
    </location>
</feature>
<keyword evidence="2 5" id="KW-0812">Transmembrane</keyword>
<gene>
    <name evidence="7" type="ORF">SAMN05192580_2321</name>
</gene>
<evidence type="ECO:0000256" key="1">
    <source>
        <dbReference type="ARBA" id="ARBA00004141"/>
    </source>
</evidence>
<name>A0A1I6L5D4_9SPHN</name>
<sequence>MSLDGLPDYWLWLIAAALLAIAEILVPGVFLIWLGMAAALVGLLTLALGFGVAVQFAIFAVAAIAAVYAGRRWVTRHPIETEDPLLNDRASRLLGRTVTVVAAIDRGEGRVRVGDSEWTARGPDAAVGAEVRIVGAVGTCLSVEPVRA</sequence>
<dbReference type="InterPro" id="IPR052165">
    <property type="entry name" value="Membrane_assoc_protease"/>
</dbReference>
<dbReference type="RefSeq" id="WP_093314702.1">
    <property type="nucleotide sequence ID" value="NZ_FOZG01000002.1"/>
</dbReference>
<dbReference type="AlphaFoldDB" id="A0A1I6L5D4"/>
<evidence type="ECO:0000313" key="8">
    <source>
        <dbReference type="Proteomes" id="UP000198824"/>
    </source>
</evidence>
<dbReference type="OrthoDB" id="9810336at2"/>
<organism evidence="7 8">
    <name type="scientific">Sphingomonas jatrophae</name>
    <dbReference type="NCBI Taxonomy" id="1166337"/>
    <lineage>
        <taxon>Bacteria</taxon>
        <taxon>Pseudomonadati</taxon>
        <taxon>Pseudomonadota</taxon>
        <taxon>Alphaproteobacteria</taxon>
        <taxon>Sphingomonadales</taxon>
        <taxon>Sphingomonadaceae</taxon>
        <taxon>Sphingomonas</taxon>
    </lineage>
</organism>
<evidence type="ECO:0000256" key="5">
    <source>
        <dbReference type="SAM" id="Phobius"/>
    </source>
</evidence>
<dbReference type="PANTHER" id="PTHR33507">
    <property type="entry name" value="INNER MEMBRANE PROTEIN YBBJ"/>
    <property type="match status" value="1"/>
</dbReference>
<evidence type="ECO:0000256" key="2">
    <source>
        <dbReference type="ARBA" id="ARBA00022692"/>
    </source>
</evidence>
<dbReference type="PANTHER" id="PTHR33507:SF3">
    <property type="entry name" value="INNER MEMBRANE PROTEIN YBBJ"/>
    <property type="match status" value="1"/>
</dbReference>
<dbReference type="Proteomes" id="UP000198824">
    <property type="component" value="Unassembled WGS sequence"/>
</dbReference>
<keyword evidence="4 5" id="KW-0472">Membrane</keyword>
<dbReference type="Pfam" id="PF01957">
    <property type="entry name" value="NfeD"/>
    <property type="match status" value="1"/>
</dbReference>
<dbReference type="STRING" id="1166337.SAMN05192580_2321"/>
<keyword evidence="3 5" id="KW-1133">Transmembrane helix</keyword>
<feature type="transmembrane region" description="Helical" evidence="5">
    <location>
        <begin position="40"/>
        <end position="69"/>
    </location>
</feature>
<proteinExistence type="predicted"/>
<protein>
    <recommendedName>
        <fullName evidence="6">NfeD-like C-terminal domain-containing protein</fullName>
    </recommendedName>
</protein>
<reference evidence="7 8" key="1">
    <citation type="submission" date="2016-10" db="EMBL/GenBank/DDBJ databases">
        <authorList>
            <person name="de Groot N.N."/>
        </authorList>
    </citation>
    <scope>NUCLEOTIDE SEQUENCE [LARGE SCALE GENOMIC DNA]</scope>
    <source>
        <strain evidence="7 8">S5-249</strain>
    </source>
</reference>
<evidence type="ECO:0000259" key="6">
    <source>
        <dbReference type="Pfam" id="PF01957"/>
    </source>
</evidence>
<dbReference type="GO" id="GO:0005886">
    <property type="term" value="C:plasma membrane"/>
    <property type="evidence" value="ECO:0007669"/>
    <property type="project" value="TreeGrafter"/>
</dbReference>
<dbReference type="InterPro" id="IPR012340">
    <property type="entry name" value="NA-bd_OB-fold"/>
</dbReference>
<dbReference type="Gene3D" id="2.40.50.140">
    <property type="entry name" value="Nucleic acid-binding proteins"/>
    <property type="match status" value="1"/>
</dbReference>
<evidence type="ECO:0000313" key="7">
    <source>
        <dbReference type="EMBL" id="SFR98703.1"/>
    </source>
</evidence>
<comment type="subcellular location">
    <subcellularLocation>
        <location evidence="1">Membrane</location>
        <topology evidence="1">Multi-pass membrane protein</topology>
    </subcellularLocation>
</comment>
<feature type="transmembrane region" description="Helical" evidence="5">
    <location>
        <begin position="9"/>
        <end position="34"/>
    </location>
</feature>
<dbReference type="EMBL" id="FOZG01000002">
    <property type="protein sequence ID" value="SFR98703.1"/>
    <property type="molecule type" value="Genomic_DNA"/>
</dbReference>
<keyword evidence="8" id="KW-1185">Reference proteome</keyword>
<accession>A0A1I6L5D4</accession>
<evidence type="ECO:0000256" key="4">
    <source>
        <dbReference type="ARBA" id="ARBA00023136"/>
    </source>
</evidence>